<dbReference type="AlphaFoldDB" id="A0A645FW51"/>
<organism evidence="1">
    <name type="scientific">bioreactor metagenome</name>
    <dbReference type="NCBI Taxonomy" id="1076179"/>
    <lineage>
        <taxon>unclassified sequences</taxon>
        <taxon>metagenomes</taxon>
        <taxon>ecological metagenomes</taxon>
    </lineage>
</organism>
<accession>A0A645FW51</accession>
<name>A0A645FW51_9ZZZZ</name>
<gene>
    <name evidence="1" type="ORF">SDC9_165255</name>
</gene>
<reference evidence="1" key="1">
    <citation type="submission" date="2019-08" db="EMBL/GenBank/DDBJ databases">
        <authorList>
            <person name="Kucharzyk K."/>
            <person name="Murdoch R.W."/>
            <person name="Higgins S."/>
            <person name="Loffler F."/>
        </authorList>
    </citation>
    <scope>NUCLEOTIDE SEQUENCE</scope>
</reference>
<protein>
    <submittedName>
        <fullName evidence="1">Uncharacterized protein</fullName>
    </submittedName>
</protein>
<evidence type="ECO:0000313" key="1">
    <source>
        <dbReference type="EMBL" id="MPN17900.1"/>
    </source>
</evidence>
<sequence length="81" mass="9303">MIQSVRREVGPYRSVFFPVEKPFFKAPEYLLFSGEVGFRFVVYLVERHSHPAVGLVESGIYPLVHPFPERDCLLVAGFPFT</sequence>
<comment type="caution">
    <text evidence="1">The sequence shown here is derived from an EMBL/GenBank/DDBJ whole genome shotgun (WGS) entry which is preliminary data.</text>
</comment>
<dbReference type="EMBL" id="VSSQ01065136">
    <property type="protein sequence ID" value="MPN17900.1"/>
    <property type="molecule type" value="Genomic_DNA"/>
</dbReference>
<proteinExistence type="predicted"/>